<reference evidence="1" key="1">
    <citation type="journal article" date="2020" name="G3 (Bethesda)">
        <title>High-Quality Assemblies for Three Invasive Social Wasps from the &lt;i&gt;Vespula&lt;/i&gt; Genus.</title>
        <authorList>
            <person name="Harrop T.W.R."/>
            <person name="Guhlin J."/>
            <person name="McLaughlin G.M."/>
            <person name="Permina E."/>
            <person name="Stockwell P."/>
            <person name="Gilligan J."/>
            <person name="Le Lec M.F."/>
            <person name="Gruber M.A.M."/>
            <person name="Quinn O."/>
            <person name="Lovegrove M."/>
            <person name="Duncan E.J."/>
            <person name="Remnant E.J."/>
            <person name="Van Eeckhoven J."/>
            <person name="Graham B."/>
            <person name="Knapp R.A."/>
            <person name="Langford K.W."/>
            <person name="Kronenberg Z."/>
            <person name="Press M.O."/>
            <person name="Eacker S.M."/>
            <person name="Wilson-Rankin E.E."/>
            <person name="Purcell J."/>
            <person name="Lester P.J."/>
            <person name="Dearden P.K."/>
        </authorList>
    </citation>
    <scope>NUCLEOTIDE SEQUENCE</scope>
    <source>
        <strain evidence="1">Linc-1</strain>
    </source>
</reference>
<protein>
    <submittedName>
        <fullName evidence="1">Uncharacterized protein</fullName>
    </submittedName>
</protein>
<gene>
    <name evidence="1" type="ORF">HZH68_016213</name>
</gene>
<proteinExistence type="predicted"/>
<evidence type="ECO:0000313" key="1">
    <source>
        <dbReference type="EMBL" id="KAF7380348.1"/>
    </source>
</evidence>
<organism evidence="1 2">
    <name type="scientific">Vespula germanica</name>
    <name type="common">German yellow jacket</name>
    <name type="synonym">Paravespula germanica</name>
    <dbReference type="NCBI Taxonomy" id="30212"/>
    <lineage>
        <taxon>Eukaryota</taxon>
        <taxon>Metazoa</taxon>
        <taxon>Ecdysozoa</taxon>
        <taxon>Arthropoda</taxon>
        <taxon>Hexapoda</taxon>
        <taxon>Insecta</taxon>
        <taxon>Pterygota</taxon>
        <taxon>Neoptera</taxon>
        <taxon>Endopterygota</taxon>
        <taxon>Hymenoptera</taxon>
        <taxon>Apocrita</taxon>
        <taxon>Aculeata</taxon>
        <taxon>Vespoidea</taxon>
        <taxon>Vespidae</taxon>
        <taxon>Vespinae</taxon>
        <taxon>Vespula</taxon>
    </lineage>
</organism>
<sequence>MGGKILNEAEQRYTRLNEGESSSNSPENFALHVIRHLMCQMVKTAEEPDAAYEFITNLANNLKPKLYCVLFRRHYVIEINQKEEEEDKTFIMAMTRILEEIYMMLFYKALFKWLNGETDYTSPKGLKRGQLHIEDTCDFTQEDLSKGSPTLRAEYASKAD</sequence>
<accession>A0A834J1W6</accession>
<name>A0A834J1W6_VESGE</name>
<dbReference type="AlphaFoldDB" id="A0A834J1W6"/>
<keyword evidence="2" id="KW-1185">Reference proteome</keyword>
<dbReference type="EMBL" id="JACSDZ010000023">
    <property type="protein sequence ID" value="KAF7380348.1"/>
    <property type="molecule type" value="Genomic_DNA"/>
</dbReference>
<dbReference type="Proteomes" id="UP000617340">
    <property type="component" value="Unassembled WGS sequence"/>
</dbReference>
<comment type="caution">
    <text evidence="1">The sequence shown here is derived from an EMBL/GenBank/DDBJ whole genome shotgun (WGS) entry which is preliminary data.</text>
</comment>
<evidence type="ECO:0000313" key="2">
    <source>
        <dbReference type="Proteomes" id="UP000617340"/>
    </source>
</evidence>